<evidence type="ECO:0000256" key="2">
    <source>
        <dbReference type="SAM" id="Phobius"/>
    </source>
</evidence>
<protein>
    <recommendedName>
        <fullName evidence="3">DUF5667 domain-containing protein</fullName>
    </recommendedName>
</protein>
<evidence type="ECO:0000259" key="3">
    <source>
        <dbReference type="Pfam" id="PF18915"/>
    </source>
</evidence>
<name>A0A1G2R7N1_9BACT</name>
<gene>
    <name evidence="4" type="ORF">A3D59_00255</name>
</gene>
<evidence type="ECO:0000256" key="1">
    <source>
        <dbReference type="SAM" id="Coils"/>
    </source>
</evidence>
<proteinExistence type="predicted"/>
<keyword evidence="2" id="KW-0472">Membrane</keyword>
<dbReference type="Pfam" id="PF18915">
    <property type="entry name" value="DUF5667"/>
    <property type="match status" value="1"/>
</dbReference>
<reference evidence="4 5" key="1">
    <citation type="journal article" date="2016" name="Nat. Commun.">
        <title>Thousands of microbial genomes shed light on interconnected biogeochemical processes in an aquifer system.</title>
        <authorList>
            <person name="Anantharaman K."/>
            <person name="Brown C.T."/>
            <person name="Hug L.A."/>
            <person name="Sharon I."/>
            <person name="Castelle C.J."/>
            <person name="Probst A.J."/>
            <person name="Thomas B.C."/>
            <person name="Singh A."/>
            <person name="Wilkins M.J."/>
            <person name="Karaoz U."/>
            <person name="Brodie E.L."/>
            <person name="Williams K.H."/>
            <person name="Hubbard S.S."/>
            <person name="Banfield J.F."/>
        </authorList>
    </citation>
    <scope>NUCLEOTIDE SEQUENCE [LARGE SCALE GENOMIC DNA]</scope>
</reference>
<feature type="coiled-coil region" evidence="1">
    <location>
        <begin position="194"/>
        <end position="221"/>
    </location>
</feature>
<dbReference type="InterPro" id="IPR043725">
    <property type="entry name" value="DUF5667"/>
</dbReference>
<dbReference type="AlphaFoldDB" id="A0A1G2R7N1"/>
<accession>A0A1G2R7N1</accession>
<evidence type="ECO:0000313" key="5">
    <source>
        <dbReference type="Proteomes" id="UP000179258"/>
    </source>
</evidence>
<keyword evidence="2" id="KW-0812">Transmembrane</keyword>
<feature type="transmembrane region" description="Helical" evidence="2">
    <location>
        <begin position="60"/>
        <end position="80"/>
    </location>
</feature>
<dbReference type="Proteomes" id="UP000179258">
    <property type="component" value="Unassembled WGS sequence"/>
</dbReference>
<keyword evidence="1" id="KW-0175">Coiled coil</keyword>
<dbReference type="EMBL" id="MHTX01000005">
    <property type="protein sequence ID" value="OHA68856.1"/>
    <property type="molecule type" value="Genomic_DNA"/>
</dbReference>
<comment type="caution">
    <text evidence="4">The sequence shown here is derived from an EMBL/GenBank/DDBJ whole genome shotgun (WGS) entry which is preliminary data.</text>
</comment>
<evidence type="ECO:0000313" key="4">
    <source>
        <dbReference type="EMBL" id="OHA68856.1"/>
    </source>
</evidence>
<sequence length="266" mass="29135">MTEQELIAKIQALQSVKPRKDWVILTKNRILADSGQGGIVAPKAVMWRVVSSWSVPRFAFMRPVLALSTIAVLIGVFGLITHNSLPGDMLYPVKKAATQGQATLLSQDSAELSLNLAAQSSSALKRIAKGNDVEQLAPAIEEYQKNLKSAAAKLEGSKSSKDVIKIAELVGQIEKDSKEIENVLQTEVAKQEREELVQKTRAALTEQIEEVENQVAGIISAELQNLSSNQLNDEQKEILRQAQEAYAAKDYATALQKIGELTYPQQ</sequence>
<organism evidence="4 5">
    <name type="scientific">Candidatus Wildermuthbacteria bacterium RIFCSPHIGHO2_02_FULL_47_17</name>
    <dbReference type="NCBI Taxonomy" id="1802452"/>
    <lineage>
        <taxon>Bacteria</taxon>
        <taxon>Candidatus Wildermuthiibacteriota</taxon>
    </lineage>
</organism>
<keyword evidence="2" id="KW-1133">Transmembrane helix</keyword>
<feature type="domain" description="DUF5667" evidence="3">
    <location>
        <begin position="84"/>
        <end position="168"/>
    </location>
</feature>